<keyword evidence="1" id="KW-0472">Membrane</keyword>
<dbReference type="STRING" id="1416801.SAMN05192553_107144"/>
<keyword evidence="1" id="KW-0812">Transmembrane</keyword>
<reference evidence="3" key="1">
    <citation type="submission" date="2016-10" db="EMBL/GenBank/DDBJ databases">
        <authorList>
            <person name="Varghese N."/>
            <person name="Submissions S."/>
        </authorList>
    </citation>
    <scope>NUCLEOTIDE SEQUENCE [LARGE SCALE GENOMIC DNA]</scope>
    <source>
        <strain evidence="3">IBRC-M 10761</strain>
    </source>
</reference>
<evidence type="ECO:0000313" key="2">
    <source>
        <dbReference type="EMBL" id="SEJ66164.1"/>
    </source>
</evidence>
<proteinExistence type="predicted"/>
<accession>A0A1H7ANG8</accession>
<dbReference type="Proteomes" id="UP000199403">
    <property type="component" value="Unassembled WGS sequence"/>
</dbReference>
<evidence type="ECO:0000256" key="1">
    <source>
        <dbReference type="SAM" id="Phobius"/>
    </source>
</evidence>
<evidence type="ECO:0000313" key="3">
    <source>
        <dbReference type="Proteomes" id="UP000199403"/>
    </source>
</evidence>
<keyword evidence="3" id="KW-1185">Reference proteome</keyword>
<name>A0A1H7ANG8_9BACT</name>
<feature type="transmembrane region" description="Helical" evidence="1">
    <location>
        <begin position="50"/>
        <end position="67"/>
    </location>
</feature>
<dbReference type="EMBL" id="FNZH01000007">
    <property type="protein sequence ID" value="SEJ66164.1"/>
    <property type="molecule type" value="Genomic_DNA"/>
</dbReference>
<protein>
    <submittedName>
        <fullName evidence="2">Uncharacterized protein</fullName>
    </submittedName>
</protein>
<gene>
    <name evidence="2" type="ORF">SAMN05192553_107144</name>
</gene>
<sequence length="68" mass="7792">MVLPNQPFLSLSLILFLSTRVNDAESFVLFSGAIKTPQQYSLSDSFSRFLNRKIFSLLLIFFIFILVS</sequence>
<dbReference type="AlphaFoldDB" id="A0A1H7ANG8"/>
<keyword evidence="1" id="KW-1133">Transmembrane helix</keyword>
<organism evidence="2 3">
    <name type="scientific">Cyclobacterium xiamenense</name>
    <dbReference type="NCBI Taxonomy" id="1297121"/>
    <lineage>
        <taxon>Bacteria</taxon>
        <taxon>Pseudomonadati</taxon>
        <taxon>Bacteroidota</taxon>
        <taxon>Cytophagia</taxon>
        <taxon>Cytophagales</taxon>
        <taxon>Cyclobacteriaceae</taxon>
        <taxon>Cyclobacterium</taxon>
    </lineage>
</organism>